<dbReference type="InterPro" id="IPR001638">
    <property type="entry name" value="Solute-binding_3/MltF_N"/>
</dbReference>
<dbReference type="EMBL" id="FO203512">
    <property type="protein sequence ID" value="CCK76948.1"/>
    <property type="molecule type" value="Genomic_DNA"/>
</dbReference>
<dbReference type="PANTHER" id="PTHR35936:SF25">
    <property type="entry name" value="ABC TRANSPORTER SUBSTRATE-BINDING PROTEIN"/>
    <property type="match status" value="1"/>
</dbReference>
<dbReference type="Pfam" id="PF00497">
    <property type="entry name" value="SBP_bac_3"/>
    <property type="match status" value="1"/>
</dbReference>
<dbReference type="AlphaFoldDB" id="R4YTG2"/>
<dbReference type="PANTHER" id="PTHR35936">
    <property type="entry name" value="MEMBRANE-BOUND LYTIC MUREIN TRANSGLYCOSYLASE F"/>
    <property type="match status" value="1"/>
</dbReference>
<feature type="signal peptide" evidence="3">
    <location>
        <begin position="1"/>
        <end position="26"/>
    </location>
</feature>
<dbReference type="STRING" id="698738.OLEAN_C27720"/>
<proteinExistence type="inferred from homology"/>
<reference evidence="5 6" key="1">
    <citation type="journal article" date="2013" name="Nat. Commun.">
        <title>Genome sequence and functional genomic analysis of the oil-degrading bacterium Oleispira antarctica.</title>
        <authorList>
            <person name="Kube M."/>
            <person name="Chernikova T.N."/>
            <person name="Al-Ramahi Y."/>
            <person name="Beloqui A."/>
            <person name="Lopez-Cortez N."/>
            <person name="Guazzaroni M.E."/>
            <person name="Heipieper H.J."/>
            <person name="Klages S."/>
            <person name="Kotsyurbenko O.R."/>
            <person name="Langer I."/>
            <person name="Nechitaylo T.Y."/>
            <person name="Lunsdorf H."/>
            <person name="Fernandez M."/>
            <person name="Juarez S."/>
            <person name="Ciordia S."/>
            <person name="Singer A."/>
            <person name="Kagan O."/>
            <person name="Egorova O."/>
            <person name="Petit P.A."/>
            <person name="Stogios P."/>
            <person name="Kim Y."/>
            <person name="Tchigvintsev A."/>
            <person name="Flick R."/>
            <person name="Denaro R."/>
            <person name="Genovese M."/>
            <person name="Albar J.P."/>
            <person name="Reva O.N."/>
            <person name="Martinez-Gomariz M."/>
            <person name="Tran H."/>
            <person name="Ferrer M."/>
            <person name="Savchenko A."/>
            <person name="Yakunin A.F."/>
            <person name="Yakimov M.M."/>
            <person name="Golyshina O.V."/>
            <person name="Reinhardt R."/>
            <person name="Golyshin P.N."/>
        </authorList>
    </citation>
    <scope>NUCLEOTIDE SEQUENCE [LARGE SCALE GENOMIC DNA]</scope>
</reference>
<keyword evidence="6" id="KW-1185">Reference proteome</keyword>
<dbReference type="Proteomes" id="UP000032749">
    <property type="component" value="Chromosome"/>
</dbReference>
<evidence type="ECO:0000259" key="4">
    <source>
        <dbReference type="Pfam" id="PF00497"/>
    </source>
</evidence>
<organism evidence="5 6">
    <name type="scientific">Oleispira antarctica RB-8</name>
    <dbReference type="NCBI Taxonomy" id="698738"/>
    <lineage>
        <taxon>Bacteria</taxon>
        <taxon>Pseudomonadati</taxon>
        <taxon>Pseudomonadota</taxon>
        <taxon>Gammaproteobacteria</taxon>
        <taxon>Oceanospirillales</taxon>
        <taxon>Oceanospirillaceae</taxon>
        <taxon>Oleispira</taxon>
    </lineage>
</organism>
<gene>
    <name evidence="5" type="ORF">OLEAN_C27720</name>
</gene>
<dbReference type="Gene3D" id="3.40.190.10">
    <property type="entry name" value="Periplasmic binding protein-like II"/>
    <property type="match status" value="2"/>
</dbReference>
<dbReference type="KEGG" id="oai:OLEAN_C27720"/>
<dbReference type="HOGENOM" id="CLU_064076_3_1_6"/>
<evidence type="ECO:0000313" key="6">
    <source>
        <dbReference type="Proteomes" id="UP000032749"/>
    </source>
</evidence>
<dbReference type="SUPFAM" id="SSF53850">
    <property type="entry name" value="Periplasmic binding protein-like II"/>
    <property type="match status" value="1"/>
</dbReference>
<evidence type="ECO:0000313" key="5">
    <source>
        <dbReference type="EMBL" id="CCK76948.1"/>
    </source>
</evidence>
<feature type="domain" description="Solute-binding protein family 3/N-terminal" evidence="4">
    <location>
        <begin position="40"/>
        <end position="254"/>
    </location>
</feature>
<accession>R4YTG2</accession>
<evidence type="ECO:0000256" key="2">
    <source>
        <dbReference type="ARBA" id="ARBA00022729"/>
    </source>
</evidence>
<name>R4YTG2_OLEAN</name>
<protein>
    <recommendedName>
        <fullName evidence="4">Solute-binding protein family 3/N-terminal domain-containing protein</fullName>
    </recommendedName>
</protein>
<evidence type="ECO:0000256" key="1">
    <source>
        <dbReference type="ARBA" id="ARBA00010333"/>
    </source>
</evidence>
<comment type="similarity">
    <text evidence="1">Belongs to the bacterial solute-binding protein 3 family.</text>
</comment>
<evidence type="ECO:0000256" key="3">
    <source>
        <dbReference type="SAM" id="SignalP"/>
    </source>
</evidence>
<feature type="chain" id="PRO_5004374421" description="Solute-binding protein family 3/N-terminal domain-containing protein" evidence="3">
    <location>
        <begin position="27"/>
        <end position="270"/>
    </location>
</feature>
<sequence length="270" mass="31592">MVVPHRLIGLLLSLIISAFCPINLQAQDFQTQEKVTIAVGEWPPYIAQDQKHNGVVSHIITDIFAELGIDASIKFYPWSRAYNETRDGLHAASAIWMDKEERKIDFIYSDPVLIEQFVFFHRKELLFNWKDVNDLKNFNIGGIYASSYGPELDQALTKGEIKLDRVNRPQQNFKKLLKKRIDLFPFEINVGNSVLKKYFSTEQRQKIVHHPKPLLNNSSFLLFPKTLKSSKDLSERFNRQLKIIKDNGKYDVYFKRLEQGYYEQSKQDNF</sequence>
<keyword evidence="2 3" id="KW-0732">Signal</keyword>
<dbReference type="OrthoDB" id="5296159at2"/>